<name>T0QBC0_SAPDV</name>
<accession>T0QBC0</accession>
<dbReference type="OrthoDB" id="10449071at2759"/>
<dbReference type="InParanoid" id="T0QBC0"/>
<keyword evidence="2" id="KW-1185">Reference proteome</keyword>
<dbReference type="EMBL" id="JH767173">
    <property type="protein sequence ID" value="EQC30830.1"/>
    <property type="molecule type" value="Genomic_DNA"/>
</dbReference>
<evidence type="ECO:0000313" key="1">
    <source>
        <dbReference type="EMBL" id="EQC30830.1"/>
    </source>
</evidence>
<dbReference type="VEuPathDB" id="FungiDB:SDRG_11590"/>
<dbReference type="AlphaFoldDB" id="T0QBC0"/>
<dbReference type="RefSeq" id="XP_008615854.1">
    <property type="nucleotide sequence ID" value="XM_008617632.1"/>
</dbReference>
<organism evidence="1 2">
    <name type="scientific">Saprolegnia diclina (strain VS20)</name>
    <dbReference type="NCBI Taxonomy" id="1156394"/>
    <lineage>
        <taxon>Eukaryota</taxon>
        <taxon>Sar</taxon>
        <taxon>Stramenopiles</taxon>
        <taxon>Oomycota</taxon>
        <taxon>Saprolegniomycetes</taxon>
        <taxon>Saprolegniales</taxon>
        <taxon>Saprolegniaceae</taxon>
        <taxon>Saprolegnia</taxon>
    </lineage>
</organism>
<proteinExistence type="predicted"/>
<sequence length="76" mass="8308">MLHLFSTMKTQSSTTAWSKARKSIVRANAGVKRSITLPPLPHPPTLVGGRLVPFQRAAQSPRTLGPILEEDSFVKV</sequence>
<reference evidence="1 2" key="1">
    <citation type="submission" date="2012-04" db="EMBL/GenBank/DDBJ databases">
        <title>The Genome Sequence of Saprolegnia declina VS20.</title>
        <authorList>
            <consortium name="The Broad Institute Genome Sequencing Platform"/>
            <person name="Russ C."/>
            <person name="Nusbaum C."/>
            <person name="Tyler B."/>
            <person name="van West P."/>
            <person name="Dieguez-Uribeondo J."/>
            <person name="de Bruijn I."/>
            <person name="Tripathy S."/>
            <person name="Jiang R."/>
            <person name="Young S.K."/>
            <person name="Zeng Q."/>
            <person name="Gargeya S."/>
            <person name="Fitzgerald M."/>
            <person name="Haas B."/>
            <person name="Abouelleil A."/>
            <person name="Alvarado L."/>
            <person name="Arachchi H.M."/>
            <person name="Berlin A."/>
            <person name="Chapman S.B."/>
            <person name="Goldberg J."/>
            <person name="Griggs A."/>
            <person name="Gujja S."/>
            <person name="Hansen M."/>
            <person name="Howarth C."/>
            <person name="Imamovic A."/>
            <person name="Larimer J."/>
            <person name="McCowen C."/>
            <person name="Montmayeur A."/>
            <person name="Murphy C."/>
            <person name="Neiman D."/>
            <person name="Pearson M."/>
            <person name="Priest M."/>
            <person name="Roberts A."/>
            <person name="Saif S."/>
            <person name="Shea T."/>
            <person name="Sisk P."/>
            <person name="Sykes S."/>
            <person name="Wortman J."/>
            <person name="Nusbaum C."/>
            <person name="Birren B."/>
        </authorList>
    </citation>
    <scope>NUCLEOTIDE SEQUENCE [LARGE SCALE GENOMIC DNA]</scope>
    <source>
        <strain evidence="1 2">VS20</strain>
    </source>
</reference>
<dbReference type="GeneID" id="19952317"/>
<dbReference type="Proteomes" id="UP000030762">
    <property type="component" value="Unassembled WGS sequence"/>
</dbReference>
<protein>
    <submittedName>
        <fullName evidence="1">Uncharacterized protein</fullName>
    </submittedName>
</protein>
<evidence type="ECO:0000313" key="2">
    <source>
        <dbReference type="Proteomes" id="UP000030762"/>
    </source>
</evidence>
<gene>
    <name evidence="1" type="ORF">SDRG_11590</name>
</gene>